<dbReference type="AlphaFoldDB" id="A0A4Q2REQ7"/>
<evidence type="ECO:0000313" key="3">
    <source>
        <dbReference type="EMBL" id="RYB04725.1"/>
    </source>
</evidence>
<evidence type="ECO:0000259" key="2">
    <source>
        <dbReference type="Pfam" id="PF05168"/>
    </source>
</evidence>
<name>A0A4Q2REQ7_9HYPH</name>
<reference evidence="3 4" key="2">
    <citation type="submission" date="2019-02" db="EMBL/GenBank/DDBJ databases">
        <title>'Lichenibacterium ramalinii' gen. nov. sp. nov., 'Lichenibacterium minor' gen. nov. sp. nov.</title>
        <authorList>
            <person name="Pankratov T."/>
        </authorList>
    </citation>
    <scope>NUCLEOTIDE SEQUENCE [LARGE SCALE GENOMIC DNA]</scope>
    <source>
        <strain evidence="3 4">RmlP001</strain>
    </source>
</reference>
<evidence type="ECO:0000256" key="1">
    <source>
        <dbReference type="ARBA" id="ARBA00038248"/>
    </source>
</evidence>
<dbReference type="Pfam" id="PF05168">
    <property type="entry name" value="HEPN"/>
    <property type="match status" value="1"/>
</dbReference>
<dbReference type="PANTHER" id="PTHR36565:SF1">
    <property type="entry name" value="UPF0332 PROTEIN TM_1000"/>
    <property type="match status" value="1"/>
</dbReference>
<organism evidence="3 4">
    <name type="scientific">Lichenibacterium ramalinae</name>
    <dbReference type="NCBI Taxonomy" id="2316527"/>
    <lineage>
        <taxon>Bacteria</taxon>
        <taxon>Pseudomonadati</taxon>
        <taxon>Pseudomonadota</taxon>
        <taxon>Alphaproteobacteria</taxon>
        <taxon>Hyphomicrobiales</taxon>
        <taxon>Lichenihabitantaceae</taxon>
        <taxon>Lichenibacterium</taxon>
    </lineage>
</organism>
<dbReference type="EMBL" id="QYBC01000009">
    <property type="protein sequence ID" value="RYB04725.1"/>
    <property type="molecule type" value="Genomic_DNA"/>
</dbReference>
<protein>
    <submittedName>
        <fullName evidence="3">HEPN domain-containing protein</fullName>
    </submittedName>
</protein>
<evidence type="ECO:0000313" key="4">
    <source>
        <dbReference type="Proteomes" id="UP000289411"/>
    </source>
</evidence>
<dbReference type="InterPro" id="IPR007842">
    <property type="entry name" value="HEPN_dom"/>
</dbReference>
<accession>A0A4Q2REQ7</accession>
<dbReference type="Proteomes" id="UP000289411">
    <property type="component" value="Unassembled WGS sequence"/>
</dbReference>
<keyword evidence="4" id="KW-1185">Reference proteome</keyword>
<dbReference type="RefSeq" id="WP_129219484.1">
    <property type="nucleotide sequence ID" value="NZ_QYBC01000009.1"/>
</dbReference>
<reference evidence="3 4" key="1">
    <citation type="submission" date="2018-09" db="EMBL/GenBank/DDBJ databases">
        <authorList>
            <person name="Grouzdev D.S."/>
            <person name="Krutkina M.S."/>
        </authorList>
    </citation>
    <scope>NUCLEOTIDE SEQUENCE [LARGE SCALE GENOMIC DNA]</scope>
    <source>
        <strain evidence="3 4">RmlP001</strain>
    </source>
</reference>
<gene>
    <name evidence="3" type="ORF">D3272_12335</name>
</gene>
<comment type="caution">
    <text evidence="3">The sequence shown here is derived from an EMBL/GenBank/DDBJ whole genome shotgun (WGS) entry which is preliminary data.</text>
</comment>
<dbReference type="OrthoDB" id="8450516at2"/>
<feature type="domain" description="HEPN" evidence="2">
    <location>
        <begin position="5"/>
        <end position="122"/>
    </location>
</feature>
<sequence length="133" mass="14593">MTPQAEASLVRARRDIDEARLIASLGLHGQAARSAYYAAFHAAEALIVERTGRIAKTHRGVHATFSRVTMDGDPGDRELWRTLPDAYRYKELADYSIDPDAIVRDTAAATLIDDATRFVARVAEMLAPPPSEA</sequence>
<dbReference type="InterPro" id="IPR052226">
    <property type="entry name" value="UPF0332_toxin"/>
</dbReference>
<dbReference type="Gene3D" id="1.20.120.330">
    <property type="entry name" value="Nucleotidyltransferases domain 2"/>
    <property type="match status" value="1"/>
</dbReference>
<dbReference type="PANTHER" id="PTHR36565">
    <property type="entry name" value="UPF0332 PROTEIN TM_1000"/>
    <property type="match status" value="1"/>
</dbReference>
<proteinExistence type="inferred from homology"/>
<comment type="similarity">
    <text evidence="1">Belongs to the UPF0332 family.</text>
</comment>